<dbReference type="PROSITE" id="PS51186">
    <property type="entry name" value="GNAT"/>
    <property type="match status" value="1"/>
</dbReference>
<evidence type="ECO:0000256" key="1">
    <source>
        <dbReference type="ARBA" id="ARBA00022679"/>
    </source>
</evidence>
<dbReference type="Proteomes" id="UP000263642">
    <property type="component" value="Unassembled WGS sequence"/>
</dbReference>
<dbReference type="InterPro" id="IPR045039">
    <property type="entry name" value="NSI-like"/>
</dbReference>
<dbReference type="AlphaFoldDB" id="A0A3D3R9F8"/>
<evidence type="ECO:0000313" key="7">
    <source>
        <dbReference type="Proteomes" id="UP000322887"/>
    </source>
</evidence>
<evidence type="ECO:0000256" key="2">
    <source>
        <dbReference type="ARBA" id="ARBA00023315"/>
    </source>
</evidence>
<dbReference type="EMBL" id="DQAY01000106">
    <property type="protein sequence ID" value="HCO24722.1"/>
    <property type="molecule type" value="Genomic_DNA"/>
</dbReference>
<reference evidence="5 7" key="2">
    <citation type="submission" date="2019-08" db="EMBL/GenBank/DDBJ databases">
        <title>Deep-cultivation of Planctomycetes and their phenomic and genomic characterization uncovers novel biology.</title>
        <authorList>
            <person name="Wiegand S."/>
            <person name="Jogler M."/>
            <person name="Boedeker C."/>
            <person name="Pinto D."/>
            <person name="Vollmers J."/>
            <person name="Rivas-Marin E."/>
            <person name="Kohn T."/>
            <person name="Peeters S.H."/>
            <person name="Heuer A."/>
            <person name="Rast P."/>
            <person name="Oberbeckmann S."/>
            <person name="Bunk B."/>
            <person name="Jeske O."/>
            <person name="Meyerdierks A."/>
            <person name="Storesund J.E."/>
            <person name="Kallscheuer N."/>
            <person name="Luecker S."/>
            <person name="Lage O.M."/>
            <person name="Pohl T."/>
            <person name="Merkel B.J."/>
            <person name="Hornburger P."/>
            <person name="Mueller R.-W."/>
            <person name="Bruemmer F."/>
            <person name="Labrenz M."/>
            <person name="Spormann A.M."/>
            <person name="Op den Camp H."/>
            <person name="Overmann J."/>
            <person name="Amann R."/>
            <person name="Jetten M.S.M."/>
            <person name="Mascher T."/>
            <person name="Medema M.H."/>
            <person name="Devos D.P."/>
            <person name="Kaster A.-K."/>
            <person name="Ovreas L."/>
            <person name="Rohde M."/>
            <person name="Galperin M.Y."/>
            <person name="Jogler C."/>
        </authorList>
    </citation>
    <scope>NUCLEOTIDE SEQUENCE [LARGE SCALE GENOMIC DNA]</scope>
    <source>
        <strain evidence="5 7">DSM 8797</strain>
    </source>
</reference>
<reference evidence="4 6" key="1">
    <citation type="journal article" date="2018" name="Nat. Biotechnol.">
        <title>A standardized bacterial taxonomy based on genome phylogeny substantially revises the tree of life.</title>
        <authorList>
            <person name="Parks D.H."/>
            <person name="Chuvochina M."/>
            <person name="Waite D.W."/>
            <person name="Rinke C."/>
            <person name="Skarshewski A."/>
            <person name="Chaumeil P.A."/>
            <person name="Hugenholtz P."/>
        </authorList>
    </citation>
    <scope>NUCLEOTIDE SEQUENCE [LARGE SCALE GENOMIC DNA]</scope>
    <source>
        <strain evidence="4">UBA9375</strain>
    </source>
</reference>
<dbReference type="GO" id="GO:0008080">
    <property type="term" value="F:N-acetyltransferase activity"/>
    <property type="evidence" value="ECO:0007669"/>
    <property type="project" value="InterPro"/>
</dbReference>
<evidence type="ECO:0000313" key="4">
    <source>
        <dbReference type="EMBL" id="HCO24722.1"/>
    </source>
</evidence>
<keyword evidence="1 4" id="KW-0808">Transferase</keyword>
<keyword evidence="2" id="KW-0012">Acyltransferase</keyword>
<dbReference type="CDD" id="cd04301">
    <property type="entry name" value="NAT_SF"/>
    <property type="match status" value="1"/>
</dbReference>
<dbReference type="RefSeq" id="WP_002647795.1">
    <property type="nucleotide sequence ID" value="NZ_CAXAST010000006.1"/>
</dbReference>
<name>A0A3D3R9F8_9PLAN</name>
<sequence length="143" mass="16174">MIENIHIRTTKHEDISKLSEFILPFVEQEKILPRTSEELDVLVETGFVAVEMVGENEEIVGFASLEIYSRKLAEIRSLVVADHRQGIGVGKKLVSACVERARQRNILEVMVVTSSDVFFQNCGFDFTLPGEKKALFIQPHLND</sequence>
<dbReference type="EMBL" id="CP042910">
    <property type="protein sequence ID" value="QEG18964.1"/>
    <property type="molecule type" value="Genomic_DNA"/>
</dbReference>
<dbReference type="PANTHER" id="PTHR43626">
    <property type="entry name" value="ACYL-COA N-ACYLTRANSFERASE"/>
    <property type="match status" value="1"/>
</dbReference>
<proteinExistence type="predicted"/>
<feature type="domain" description="N-acetyltransferase" evidence="3">
    <location>
        <begin position="5"/>
        <end position="142"/>
    </location>
</feature>
<gene>
    <name evidence="4" type="ORF">DIT97_17465</name>
    <name evidence="5" type="ORF">GmarT_48600</name>
</gene>
<evidence type="ECO:0000313" key="6">
    <source>
        <dbReference type="Proteomes" id="UP000263642"/>
    </source>
</evidence>
<dbReference type="GeneID" id="98649304"/>
<dbReference type="Proteomes" id="UP000322887">
    <property type="component" value="Chromosome"/>
</dbReference>
<dbReference type="SUPFAM" id="SSF55729">
    <property type="entry name" value="Acyl-CoA N-acyltransferases (Nat)"/>
    <property type="match status" value="1"/>
</dbReference>
<dbReference type="Gene3D" id="3.40.630.30">
    <property type="match status" value="1"/>
</dbReference>
<dbReference type="PANTHER" id="PTHR43626:SF4">
    <property type="entry name" value="GCN5-RELATED N-ACETYLTRANSFERASE 2, CHLOROPLASTIC"/>
    <property type="match status" value="1"/>
</dbReference>
<evidence type="ECO:0000259" key="3">
    <source>
        <dbReference type="PROSITE" id="PS51186"/>
    </source>
</evidence>
<accession>A0A3D3R9F8</accession>
<evidence type="ECO:0000313" key="5">
    <source>
        <dbReference type="EMBL" id="QEG18964.1"/>
    </source>
</evidence>
<dbReference type="Pfam" id="PF00583">
    <property type="entry name" value="Acetyltransf_1"/>
    <property type="match status" value="1"/>
</dbReference>
<dbReference type="InterPro" id="IPR016181">
    <property type="entry name" value="Acyl_CoA_acyltransferase"/>
</dbReference>
<keyword evidence="7" id="KW-1185">Reference proteome</keyword>
<dbReference type="InterPro" id="IPR000182">
    <property type="entry name" value="GNAT_dom"/>
</dbReference>
<protein>
    <submittedName>
        <fullName evidence="4 5">Acetyltransferase</fullName>
    </submittedName>
</protein>
<organism evidence="4 6">
    <name type="scientific">Gimesia maris</name>
    <dbReference type="NCBI Taxonomy" id="122"/>
    <lineage>
        <taxon>Bacteria</taxon>
        <taxon>Pseudomonadati</taxon>
        <taxon>Planctomycetota</taxon>
        <taxon>Planctomycetia</taxon>
        <taxon>Planctomycetales</taxon>
        <taxon>Planctomycetaceae</taxon>
        <taxon>Gimesia</taxon>
    </lineage>
</organism>
<dbReference type="GO" id="GO:0005737">
    <property type="term" value="C:cytoplasm"/>
    <property type="evidence" value="ECO:0007669"/>
    <property type="project" value="TreeGrafter"/>
</dbReference>